<dbReference type="SUPFAM" id="SSF51126">
    <property type="entry name" value="Pectin lyase-like"/>
    <property type="match status" value="2"/>
</dbReference>
<evidence type="ECO:0000313" key="7">
    <source>
        <dbReference type="EMBL" id="AXY85422.1"/>
    </source>
</evidence>
<protein>
    <submittedName>
        <fullName evidence="7">Tail spike protein</fullName>
    </submittedName>
</protein>
<name>A0A385IQE5_9CAUD</name>
<reference evidence="7 8" key="2">
    <citation type="journal article" date="2019" name="Microbiol. Resour. Announc.">
        <title>Complete Genome Sequence of Enterotoxigenic Escherichia coli Podophage LL11.</title>
        <authorList>
            <person name="Theodore M."/>
            <person name="Lessor L."/>
            <person name="O'Leary C."/>
            <person name="Kongari R."/>
            <person name="Gill J."/>
            <person name="Liu M."/>
        </authorList>
    </citation>
    <scope>NUCLEOTIDE SEQUENCE [LARGE SCALE GENOMIC DNA]</scope>
</reference>
<dbReference type="Proteomes" id="UP000261814">
    <property type="component" value="Segment"/>
</dbReference>
<accession>A0A385IQE5</accession>
<dbReference type="InterPro" id="IPR011050">
    <property type="entry name" value="Pectin_lyase_fold/virulence"/>
</dbReference>
<keyword evidence="2" id="KW-1235">Degradation of host cell envelope components during virus entry</keyword>
<dbReference type="GO" id="GO:0098015">
    <property type="term" value="C:virus tail"/>
    <property type="evidence" value="ECO:0007669"/>
    <property type="project" value="UniProtKB-KW"/>
</dbReference>
<proteinExistence type="predicted"/>
<keyword evidence="4" id="KW-0946">Virion</keyword>
<keyword evidence="5" id="KW-1160">Virus entry into host cell</keyword>
<dbReference type="GO" id="GO:0098994">
    <property type="term" value="P:symbiont entry into host cell via disruption of host cell envelope"/>
    <property type="evidence" value="ECO:0007669"/>
    <property type="project" value="UniProtKB-KW"/>
</dbReference>
<sequence>MLQRLSAYLVKYKSKLTGTIERLLSDKLSDTIDVADFGVNPSSNDNRRALQAAFNAVRLLGGGTVSVTKAGEYKLSGTVEIFANTHFKVAKGVTFVRDYETGDTLFRLSQGQASNVTVSGGVYEGNGHTKGDTPFVVFASTSNNDLKFEGITVNNVVDYHAIDLADWNNVVIRDCKFLGFKNTGSRNFSEAIQLDPGLITVGHYVQSSGMLVENCYAGPNPESGFGGYGALIGNHASAYGVQDNNIRILNCTTDGALFAGVRVFNWKNWTVRGCTFRNSNARGVHVTPVSSQTKPQGTRQGSVVDCTFDGVRTPVLIAAPSWPFTDISDIWHDHIEISNNTMILTEDVSYGVDARWCKNLIVKGNTGSGGLGLIGLRFGTKYHIEGNTWENGRGSGIWLGESDATTFIGTGLSGEGILSRNIFSKLGQYGIHVNCKASGLVVKANNMKEVSTAEAGRHFISIDTGANNILVEGNIGVDGESLNKPSLGIRVTSSCSNIKLIGNDCYGTQAPQNNQGVGSSTVIVYGLNGNPTTLGVGAPVGSLATDINGSGGSTLYIKESGTSAQGWVAK</sequence>
<keyword evidence="8" id="KW-1185">Reference proteome</keyword>
<evidence type="ECO:0000256" key="4">
    <source>
        <dbReference type="ARBA" id="ARBA00022844"/>
    </source>
</evidence>
<gene>
    <name evidence="7" type="ORF">CPT_LL11_053</name>
</gene>
<dbReference type="InterPro" id="IPR006626">
    <property type="entry name" value="PbH1"/>
</dbReference>
<dbReference type="EMBL" id="MH729818">
    <property type="protein sequence ID" value="AXY85422.1"/>
    <property type="molecule type" value="Genomic_DNA"/>
</dbReference>
<reference evidence="8" key="1">
    <citation type="submission" date="2018-08" db="EMBL/GenBank/DDBJ databases">
        <title>Complete genome of Escherichia coli podophage LL11.</title>
        <authorList>
            <person name="Theodore M.P."/>
            <person name="Lessor L."/>
            <person name="O'Leary C."/>
            <person name="Liu M."/>
        </authorList>
    </citation>
    <scope>NUCLEOTIDE SEQUENCE [LARGE SCALE GENOMIC DNA]</scope>
</reference>
<evidence type="ECO:0000256" key="3">
    <source>
        <dbReference type="ARBA" id="ARBA00022732"/>
    </source>
</evidence>
<dbReference type="InterPro" id="IPR012334">
    <property type="entry name" value="Pectin_lyas_fold"/>
</dbReference>
<comment type="subcellular location">
    <subcellularLocation>
        <location evidence="1">Virion</location>
    </subcellularLocation>
</comment>
<dbReference type="SMART" id="SM00710">
    <property type="entry name" value="PbH1"/>
    <property type="match status" value="9"/>
</dbReference>
<evidence type="ECO:0000256" key="5">
    <source>
        <dbReference type="ARBA" id="ARBA00023296"/>
    </source>
</evidence>
<dbReference type="Gene3D" id="2.160.20.10">
    <property type="entry name" value="Single-stranded right-handed beta-helix, Pectin lyase-like"/>
    <property type="match status" value="2"/>
</dbReference>
<evidence type="ECO:0000313" key="8">
    <source>
        <dbReference type="Proteomes" id="UP000261814"/>
    </source>
</evidence>
<keyword evidence="3" id="KW-1227">Viral tail protein</keyword>
<dbReference type="GO" id="GO:0098996">
    <property type="term" value="P:symbiont entry into host cell via disruption of host cell glycocalyx"/>
    <property type="evidence" value="ECO:0007669"/>
    <property type="project" value="UniProtKB-KW"/>
</dbReference>
<evidence type="ECO:0000256" key="2">
    <source>
        <dbReference type="ARBA" id="ARBA00022717"/>
    </source>
</evidence>
<evidence type="ECO:0000256" key="6">
    <source>
        <dbReference type="ARBA" id="ARBA00035731"/>
    </source>
</evidence>
<organism evidence="7 8">
    <name type="scientific">Escherichia phage LL11</name>
    <dbReference type="NCBI Taxonomy" id="2315628"/>
    <lineage>
        <taxon>Viruses</taxon>
        <taxon>Duplodnaviria</taxon>
        <taxon>Heunggongvirae</taxon>
        <taxon>Uroviricota</taxon>
        <taxon>Caudoviricetes</taxon>
        <taxon>Autographivirales</taxon>
        <taxon>Autosignataviridae</taxon>
        <taxon>Molineuxvirinae</taxon>
        <taxon>Rodentiumvirus</taxon>
        <taxon>Rodentiumvirus LL11</taxon>
        <taxon>Vectrevirus LL11</taxon>
    </lineage>
</organism>
<keyword evidence="6" id="KW-1238">Degradation of host capsule during virus entry</keyword>
<evidence type="ECO:0000256" key="1">
    <source>
        <dbReference type="ARBA" id="ARBA00004328"/>
    </source>
</evidence>